<proteinExistence type="predicted"/>
<dbReference type="SUPFAM" id="SSF57667">
    <property type="entry name" value="beta-beta-alpha zinc fingers"/>
    <property type="match status" value="2"/>
</dbReference>
<feature type="compositionally biased region" description="Polar residues" evidence="10">
    <location>
        <begin position="370"/>
        <end position="381"/>
    </location>
</feature>
<evidence type="ECO:0000256" key="1">
    <source>
        <dbReference type="ARBA" id="ARBA00004123"/>
    </source>
</evidence>
<feature type="compositionally biased region" description="Acidic residues" evidence="10">
    <location>
        <begin position="656"/>
        <end position="674"/>
    </location>
</feature>
<evidence type="ECO:0000313" key="12">
    <source>
        <dbReference type="EMBL" id="KAK3783798.1"/>
    </source>
</evidence>
<comment type="subcellular location">
    <subcellularLocation>
        <location evidence="1">Nucleus</location>
    </subcellularLocation>
</comment>
<protein>
    <recommendedName>
        <fullName evidence="11">C2H2-type domain-containing protein</fullName>
    </recommendedName>
</protein>
<dbReference type="Gene3D" id="3.30.160.60">
    <property type="entry name" value="Classic Zinc Finger"/>
    <property type="match status" value="3"/>
</dbReference>
<name>A0AAE1AA45_9GAST</name>
<feature type="compositionally biased region" description="Basic residues" evidence="10">
    <location>
        <begin position="345"/>
        <end position="360"/>
    </location>
</feature>
<evidence type="ECO:0000313" key="13">
    <source>
        <dbReference type="Proteomes" id="UP001283361"/>
    </source>
</evidence>
<feature type="region of interest" description="Disordered" evidence="10">
    <location>
        <begin position="327"/>
        <end position="399"/>
    </location>
</feature>
<dbReference type="SMART" id="SM00355">
    <property type="entry name" value="ZnF_C2H2"/>
    <property type="match status" value="4"/>
</dbReference>
<dbReference type="PANTHER" id="PTHR24394:SF48">
    <property type="entry name" value="ZINC FINGER PROTEIN 771"/>
    <property type="match status" value="1"/>
</dbReference>
<feature type="compositionally biased region" description="Polar residues" evidence="10">
    <location>
        <begin position="87"/>
        <end position="116"/>
    </location>
</feature>
<evidence type="ECO:0000256" key="3">
    <source>
        <dbReference type="ARBA" id="ARBA00022737"/>
    </source>
</evidence>
<feature type="domain" description="C2H2-type" evidence="11">
    <location>
        <begin position="562"/>
        <end position="589"/>
    </location>
</feature>
<comment type="caution">
    <text evidence="12">The sequence shown here is derived from an EMBL/GenBank/DDBJ whole genome shotgun (WGS) entry which is preliminary data.</text>
</comment>
<evidence type="ECO:0000256" key="4">
    <source>
        <dbReference type="ARBA" id="ARBA00022771"/>
    </source>
</evidence>
<feature type="compositionally biased region" description="Basic and acidic residues" evidence="10">
    <location>
        <begin position="188"/>
        <end position="210"/>
    </location>
</feature>
<accession>A0AAE1AA45</accession>
<evidence type="ECO:0000256" key="10">
    <source>
        <dbReference type="SAM" id="MobiDB-lite"/>
    </source>
</evidence>
<feature type="region of interest" description="Disordered" evidence="10">
    <location>
        <begin position="279"/>
        <end position="302"/>
    </location>
</feature>
<evidence type="ECO:0000256" key="9">
    <source>
        <dbReference type="PROSITE-ProRule" id="PRU00042"/>
    </source>
</evidence>
<feature type="compositionally biased region" description="Basic and acidic residues" evidence="10">
    <location>
        <begin position="613"/>
        <end position="644"/>
    </location>
</feature>
<keyword evidence="2" id="KW-0479">Metal-binding</keyword>
<dbReference type="FunFam" id="3.30.160.60:FF:000446">
    <property type="entry name" value="Zinc finger protein"/>
    <property type="match status" value="1"/>
</dbReference>
<reference evidence="12" key="1">
    <citation type="journal article" date="2023" name="G3 (Bethesda)">
        <title>A reference genome for the long-term kleptoplast-retaining sea slug Elysia crispata morphotype clarki.</title>
        <authorList>
            <person name="Eastman K.E."/>
            <person name="Pendleton A.L."/>
            <person name="Shaikh M.A."/>
            <person name="Suttiyut T."/>
            <person name="Ogas R."/>
            <person name="Tomko P."/>
            <person name="Gavelis G."/>
            <person name="Widhalm J.R."/>
            <person name="Wisecaver J.H."/>
        </authorList>
    </citation>
    <scope>NUCLEOTIDE SEQUENCE</scope>
    <source>
        <strain evidence="12">ECLA1</strain>
    </source>
</reference>
<evidence type="ECO:0000256" key="5">
    <source>
        <dbReference type="ARBA" id="ARBA00022833"/>
    </source>
</evidence>
<feature type="domain" description="C2H2-type" evidence="11">
    <location>
        <begin position="507"/>
        <end position="535"/>
    </location>
</feature>
<feature type="compositionally biased region" description="Polar residues" evidence="10">
    <location>
        <begin position="212"/>
        <end position="221"/>
    </location>
</feature>
<feature type="compositionally biased region" description="Low complexity" evidence="10">
    <location>
        <begin position="35"/>
        <end position="50"/>
    </location>
</feature>
<sequence>MLEGLHFPGLRLGSPLLLRPPALAAPGSHEVPTSAAAAAARQPCQPANQASHPSKASKPLWNPALDLTLPSAHSSPRKGDTAESLPLVTSNLHPGTAVTLTSSPMSSPGVATTMEANQKEETPSLPNCLSNARSTSPHSLDKRNEAPILSAVDPASAPTLSTEITRKKRRESGGPRCSSPKQTKRPSHRQEQPISDKRERTKSPEGKIVEDLQTSPRQNSHPFVGDVRGVAGIGCVTTDSQSYQNFHHQRRLALLASNLLQMGSQGHCNLLGHHSHPHLLPPQLQHHHPSHQVPPCTPGGLQHHPGLSFNNALAIAKSREVLERLSSSSAFSNSSSSSSTACEQHRRHHNTPHHHHPQRHPHIEPLHSSHAIQTPQSQQPKNCRKESHPVISCSSSSSSSSSLAFLPHLPKAEKLHPPHSLAIQNALVLAQSRALMERVSAGHILSAPGLNIDPLLPSHPHHHPAQPGILSPHGGSAPVGPGSLVGMGVAGINGGAPGGGSYGRKLFPCPQCRYTTDRRNNLKRHMLTMHQTSSKMLECCGILFSTKASLREHAMIFHYHGYTCYFCGRRFCRKALLKRHLSVHNGQKDFVCTICDYATSHKSNLERHRKVHSRQEGNDGKDREEEEMMDRSDEFRTRYHDDMKSNGSEAVSHDDVSEDELSVGSDYQDDIDVEIDVHND</sequence>
<keyword evidence="8" id="KW-0539">Nucleus</keyword>
<dbReference type="InterPro" id="IPR036236">
    <property type="entry name" value="Znf_C2H2_sf"/>
</dbReference>
<feature type="compositionally biased region" description="Polar residues" evidence="10">
    <location>
        <begin position="124"/>
        <end position="138"/>
    </location>
</feature>
<evidence type="ECO:0000256" key="6">
    <source>
        <dbReference type="ARBA" id="ARBA00023015"/>
    </source>
</evidence>
<feature type="domain" description="C2H2-type" evidence="11">
    <location>
        <begin position="590"/>
        <end position="617"/>
    </location>
</feature>
<dbReference type="AlphaFoldDB" id="A0AAE1AA45"/>
<dbReference type="PANTHER" id="PTHR24394">
    <property type="entry name" value="ZINC FINGER PROTEIN"/>
    <property type="match status" value="1"/>
</dbReference>
<dbReference type="GO" id="GO:0005634">
    <property type="term" value="C:nucleus"/>
    <property type="evidence" value="ECO:0007669"/>
    <property type="project" value="UniProtKB-SubCell"/>
</dbReference>
<dbReference type="PROSITE" id="PS50157">
    <property type="entry name" value="ZINC_FINGER_C2H2_2"/>
    <property type="match status" value="3"/>
</dbReference>
<feature type="region of interest" description="Disordered" evidence="10">
    <location>
        <begin position="25"/>
        <end position="223"/>
    </location>
</feature>
<keyword evidence="4 9" id="KW-0863">Zinc-finger</keyword>
<evidence type="ECO:0000256" key="7">
    <source>
        <dbReference type="ARBA" id="ARBA00023163"/>
    </source>
</evidence>
<gene>
    <name evidence="12" type="ORF">RRG08_063459</name>
</gene>
<dbReference type="GO" id="GO:0003677">
    <property type="term" value="F:DNA binding"/>
    <property type="evidence" value="ECO:0007669"/>
    <property type="project" value="UniProtKB-KW"/>
</dbReference>
<dbReference type="GO" id="GO:0000981">
    <property type="term" value="F:DNA-binding transcription factor activity, RNA polymerase II-specific"/>
    <property type="evidence" value="ECO:0007669"/>
    <property type="project" value="TreeGrafter"/>
</dbReference>
<dbReference type="GO" id="GO:0008270">
    <property type="term" value="F:zinc ion binding"/>
    <property type="evidence" value="ECO:0007669"/>
    <property type="project" value="UniProtKB-KW"/>
</dbReference>
<dbReference type="EMBL" id="JAWDGP010002355">
    <property type="protein sequence ID" value="KAK3783798.1"/>
    <property type="molecule type" value="Genomic_DNA"/>
</dbReference>
<keyword evidence="7" id="KW-0804">Transcription</keyword>
<feature type="compositionally biased region" description="Low complexity" evidence="10">
    <location>
        <begin position="327"/>
        <end position="339"/>
    </location>
</feature>
<dbReference type="Pfam" id="PF13909">
    <property type="entry name" value="zf-H2C2_5"/>
    <property type="match status" value="1"/>
</dbReference>
<dbReference type="Pfam" id="PF00096">
    <property type="entry name" value="zf-C2H2"/>
    <property type="match status" value="2"/>
</dbReference>
<keyword evidence="13" id="KW-1185">Reference proteome</keyword>
<feature type="region of interest" description="Disordered" evidence="10">
    <location>
        <begin position="606"/>
        <end position="680"/>
    </location>
</feature>
<keyword evidence="3" id="KW-0677">Repeat</keyword>
<keyword evidence="6" id="KW-0805">Transcription regulation</keyword>
<evidence type="ECO:0000259" key="11">
    <source>
        <dbReference type="PROSITE" id="PS50157"/>
    </source>
</evidence>
<evidence type="ECO:0000256" key="8">
    <source>
        <dbReference type="ARBA" id="ARBA00023242"/>
    </source>
</evidence>
<dbReference type="Proteomes" id="UP001283361">
    <property type="component" value="Unassembled WGS sequence"/>
</dbReference>
<organism evidence="12 13">
    <name type="scientific">Elysia crispata</name>
    <name type="common">lettuce slug</name>
    <dbReference type="NCBI Taxonomy" id="231223"/>
    <lineage>
        <taxon>Eukaryota</taxon>
        <taxon>Metazoa</taxon>
        <taxon>Spiralia</taxon>
        <taxon>Lophotrochozoa</taxon>
        <taxon>Mollusca</taxon>
        <taxon>Gastropoda</taxon>
        <taxon>Heterobranchia</taxon>
        <taxon>Euthyneura</taxon>
        <taxon>Panpulmonata</taxon>
        <taxon>Sacoglossa</taxon>
        <taxon>Placobranchoidea</taxon>
        <taxon>Plakobranchidae</taxon>
        <taxon>Elysia</taxon>
    </lineage>
</organism>
<dbReference type="InterPro" id="IPR013087">
    <property type="entry name" value="Znf_C2H2_type"/>
</dbReference>
<keyword evidence="5" id="KW-0862">Zinc</keyword>
<dbReference type="PROSITE" id="PS00028">
    <property type="entry name" value="ZINC_FINGER_C2H2_1"/>
    <property type="match status" value="1"/>
</dbReference>
<evidence type="ECO:0000256" key="2">
    <source>
        <dbReference type="ARBA" id="ARBA00022723"/>
    </source>
</evidence>